<organism evidence="4 5">
    <name type="scientific">Paenibacillus mucilaginosus (strain KNP414)</name>
    <dbReference type="NCBI Taxonomy" id="1036673"/>
    <lineage>
        <taxon>Bacteria</taxon>
        <taxon>Bacillati</taxon>
        <taxon>Bacillota</taxon>
        <taxon>Bacilli</taxon>
        <taxon>Bacillales</taxon>
        <taxon>Paenibacillaceae</taxon>
        <taxon>Paenibacillus</taxon>
    </lineage>
</organism>
<feature type="transmembrane region" description="Helical" evidence="1">
    <location>
        <begin position="441"/>
        <end position="462"/>
    </location>
</feature>
<reference evidence="4 5" key="2">
    <citation type="journal article" date="2013" name="Genome Announc.">
        <title>Genome Sequence of Growth-Improving Paenibacillus mucilaginosus Strain KNP414.</title>
        <authorList>
            <person name="Lu J.J."/>
            <person name="Wang J.F."/>
            <person name="Hu X.F."/>
        </authorList>
    </citation>
    <scope>NUCLEOTIDE SEQUENCE [LARGE SCALE GENOMIC DNA]</scope>
    <source>
        <strain evidence="4 5">KNP414</strain>
    </source>
</reference>
<dbReference type="GO" id="GO:0008236">
    <property type="term" value="F:serine-type peptidase activity"/>
    <property type="evidence" value="ECO:0007669"/>
    <property type="project" value="InterPro"/>
</dbReference>
<accession>F8FIE9</accession>
<feature type="transmembrane region" description="Helical" evidence="1">
    <location>
        <begin position="367"/>
        <end position="388"/>
    </location>
</feature>
<dbReference type="AlphaFoldDB" id="F8FIE9"/>
<sequence length="465" mass="49853">MMAAVMLLVCMLPGVQAAEQPSEWTEAAVQFTSEGLTLNGTLLLPDTPGPHPAVVLVHGSNSVNREKYRGEAELFARAGIAALIYDKRKDGFASSRSGGRSYDLLAADAGAAVEALRTHPRLNPEHIGLWGISEGAWVASLTASRSDRADFLITVGASGVAPVRQQSWQLVNRLQGQGVSSPGVVEALSDRALRLAVSAGMFAEADYNPLPAFEGVKQPVLAIWGRQDRIEPPLESYRLLKQALEKKSESASYRFFDRAGHNLRSAPDGVQQTEEFPAGYADTMTSWVKHVTSGQASGPQTAGDVPQQEHLSKPGLHTIAWYQTAWAQLGTMLVLVVLFLGCWMAFLRRSRRLRREGAASRGTGPRFGTGGLAAGSGLLTVLGFTVYFGWLMSSGAKQVAPIVGDRPLVWLLLQLLAVITCGAAAVYAFSLRKGSGTGTRMCNGLLLGGVVLFAAWAAYWQLFSL</sequence>
<dbReference type="InterPro" id="IPR053145">
    <property type="entry name" value="AB_hydrolase_Est10"/>
</dbReference>
<feature type="domain" description="Peptidase S9 prolyl oligopeptidase catalytic" evidence="3">
    <location>
        <begin position="107"/>
        <end position="274"/>
    </location>
</feature>
<keyword evidence="1" id="KW-0472">Membrane</keyword>
<proteinExistence type="predicted"/>
<dbReference type="SUPFAM" id="SSF53474">
    <property type="entry name" value="alpha/beta-Hydrolases"/>
    <property type="match status" value="1"/>
</dbReference>
<dbReference type="InterPro" id="IPR001375">
    <property type="entry name" value="Peptidase_S9_cat"/>
</dbReference>
<dbReference type="HOGENOM" id="CLU_038552_0_0_9"/>
<name>F8FIE9_PAEMK</name>
<dbReference type="EMBL" id="CP002869">
    <property type="protein sequence ID" value="AEI44692.1"/>
    <property type="molecule type" value="Genomic_DNA"/>
</dbReference>
<dbReference type="KEGG" id="pms:KNP414_06169"/>
<dbReference type="PANTHER" id="PTHR43265:SF1">
    <property type="entry name" value="ESTERASE ESTD"/>
    <property type="match status" value="1"/>
</dbReference>
<feature type="chain" id="PRO_5003370679" description="Peptidase S9 prolyl oligopeptidase catalytic domain-containing protein" evidence="2">
    <location>
        <begin position="18"/>
        <end position="465"/>
    </location>
</feature>
<keyword evidence="1" id="KW-1133">Transmembrane helix</keyword>
<evidence type="ECO:0000259" key="3">
    <source>
        <dbReference type="Pfam" id="PF00326"/>
    </source>
</evidence>
<keyword evidence="1" id="KW-0812">Transmembrane</keyword>
<evidence type="ECO:0000256" key="1">
    <source>
        <dbReference type="SAM" id="Phobius"/>
    </source>
</evidence>
<dbReference type="Proteomes" id="UP000006620">
    <property type="component" value="Chromosome"/>
</dbReference>
<dbReference type="PANTHER" id="PTHR43265">
    <property type="entry name" value="ESTERASE ESTD"/>
    <property type="match status" value="1"/>
</dbReference>
<feature type="transmembrane region" description="Helical" evidence="1">
    <location>
        <begin position="325"/>
        <end position="346"/>
    </location>
</feature>
<dbReference type="InterPro" id="IPR029058">
    <property type="entry name" value="AB_hydrolase_fold"/>
</dbReference>
<dbReference type="Gene3D" id="3.40.50.1820">
    <property type="entry name" value="alpha/beta hydrolase"/>
    <property type="match status" value="1"/>
</dbReference>
<dbReference type="GO" id="GO:0052689">
    <property type="term" value="F:carboxylic ester hydrolase activity"/>
    <property type="evidence" value="ECO:0007669"/>
    <property type="project" value="TreeGrafter"/>
</dbReference>
<feature type="signal peptide" evidence="2">
    <location>
        <begin position="1"/>
        <end position="17"/>
    </location>
</feature>
<dbReference type="Pfam" id="PF00326">
    <property type="entry name" value="Peptidase_S9"/>
    <property type="match status" value="1"/>
</dbReference>
<gene>
    <name evidence="4" type="ordered locus">KNP414_06169</name>
</gene>
<protein>
    <recommendedName>
        <fullName evidence="3">Peptidase S9 prolyl oligopeptidase catalytic domain-containing protein</fullName>
    </recommendedName>
</protein>
<evidence type="ECO:0000256" key="2">
    <source>
        <dbReference type="SAM" id="SignalP"/>
    </source>
</evidence>
<dbReference type="GO" id="GO:0006508">
    <property type="term" value="P:proteolysis"/>
    <property type="evidence" value="ECO:0007669"/>
    <property type="project" value="InterPro"/>
</dbReference>
<evidence type="ECO:0000313" key="5">
    <source>
        <dbReference type="Proteomes" id="UP000006620"/>
    </source>
</evidence>
<evidence type="ECO:0000313" key="4">
    <source>
        <dbReference type="EMBL" id="AEI44692.1"/>
    </source>
</evidence>
<feature type="transmembrane region" description="Helical" evidence="1">
    <location>
        <begin position="408"/>
        <end position="429"/>
    </location>
</feature>
<reference evidence="5" key="1">
    <citation type="submission" date="2011-06" db="EMBL/GenBank/DDBJ databases">
        <title>Complete genome sequence of Paenibacillus mucilaginosus KNP414.</title>
        <authorList>
            <person name="Wang J."/>
            <person name="Hu S."/>
            <person name="Hu X."/>
            <person name="Zhang B."/>
            <person name="Dong D."/>
            <person name="Zhang S."/>
            <person name="Zhao K."/>
            <person name="Wu D."/>
        </authorList>
    </citation>
    <scope>NUCLEOTIDE SEQUENCE [LARGE SCALE GENOMIC DNA]</scope>
    <source>
        <strain evidence="5">KNP414</strain>
    </source>
</reference>
<keyword evidence="2" id="KW-0732">Signal</keyword>
<dbReference type="PATRIC" id="fig|1036673.3.peg.5734"/>